<dbReference type="PANTHER" id="PTHR30487:SF0">
    <property type="entry name" value="PREPILIN LEADER PEPTIDASE_N-METHYLTRANSFERASE-RELATED"/>
    <property type="match status" value="1"/>
</dbReference>
<dbReference type="InterPro" id="IPR050882">
    <property type="entry name" value="Prepilin_peptidase/N-MTase"/>
</dbReference>
<evidence type="ECO:0000256" key="2">
    <source>
        <dbReference type="SAM" id="Phobius"/>
    </source>
</evidence>
<evidence type="ECO:0000256" key="1">
    <source>
        <dbReference type="ARBA" id="ARBA00005801"/>
    </source>
</evidence>
<dbReference type="Pfam" id="PF01478">
    <property type="entry name" value="Peptidase_A24"/>
    <property type="match status" value="1"/>
</dbReference>
<dbReference type="InterPro" id="IPR000045">
    <property type="entry name" value="Prepilin_IV_endopep_pep"/>
</dbReference>
<proteinExistence type="inferred from homology"/>
<sequence length="225" mass="23200">MSTLVGALAGAAACVAVAPYLARLTVSVPDRDERRWWRGRPAGRGRVLLTASVAAALGALAGAAAGWSALWPALLALALVCAPLAIIDFEQHRLPNRLMAVAWLLAAALLTLAAAVRHDWAALLRALEGGAAVFAVLYLLAFASPRSFGFGDVKLGGVLGAYLGWAGWGYVYYGIFAGFLFGAVVAIGLLASRRASLKTALAFGPMLVLGALVVLAFDAVPSTLG</sequence>
<feature type="transmembrane region" description="Helical" evidence="2">
    <location>
        <begin position="6"/>
        <end position="26"/>
    </location>
</feature>
<dbReference type="EMBL" id="CP097463">
    <property type="protein sequence ID" value="WAX56903.1"/>
    <property type="molecule type" value="Genomic_DNA"/>
</dbReference>
<reference evidence="4" key="1">
    <citation type="submission" date="2022-05" db="EMBL/GenBank/DDBJ databases">
        <title>Jatrophihabitans sp. SB3-54 whole genome sequence.</title>
        <authorList>
            <person name="Suh M.K."/>
            <person name="Eom M.K."/>
            <person name="Kim J.S."/>
            <person name="Kim H.S."/>
            <person name="Do H.E."/>
            <person name="Shin Y.K."/>
            <person name="Lee J.-S."/>
        </authorList>
    </citation>
    <scope>NUCLEOTIDE SEQUENCE</scope>
    <source>
        <strain evidence="4">SB3-54</strain>
    </source>
</reference>
<feature type="domain" description="Prepilin type IV endopeptidase peptidase" evidence="3">
    <location>
        <begin position="76"/>
        <end position="187"/>
    </location>
</feature>
<evidence type="ECO:0000313" key="5">
    <source>
        <dbReference type="Proteomes" id="UP001164693"/>
    </source>
</evidence>
<feature type="transmembrane region" description="Helical" evidence="2">
    <location>
        <begin position="199"/>
        <end position="217"/>
    </location>
</feature>
<dbReference type="Gene3D" id="1.20.120.1220">
    <property type="match status" value="1"/>
</dbReference>
<feature type="transmembrane region" description="Helical" evidence="2">
    <location>
        <begin position="47"/>
        <end position="63"/>
    </location>
</feature>
<protein>
    <submittedName>
        <fullName evidence="4">A24 family peptidase</fullName>
    </submittedName>
</protein>
<keyword evidence="2" id="KW-1133">Transmembrane helix</keyword>
<evidence type="ECO:0000313" key="4">
    <source>
        <dbReference type="EMBL" id="WAX56903.1"/>
    </source>
</evidence>
<name>A0ABY7JWG0_9ACTN</name>
<dbReference type="Proteomes" id="UP001164693">
    <property type="component" value="Chromosome"/>
</dbReference>
<organism evidence="4 5">
    <name type="scientific">Jatrophihabitans cynanchi</name>
    <dbReference type="NCBI Taxonomy" id="2944128"/>
    <lineage>
        <taxon>Bacteria</taxon>
        <taxon>Bacillati</taxon>
        <taxon>Actinomycetota</taxon>
        <taxon>Actinomycetes</taxon>
        <taxon>Jatrophihabitantales</taxon>
        <taxon>Jatrophihabitantaceae</taxon>
        <taxon>Jatrophihabitans</taxon>
    </lineage>
</organism>
<keyword evidence="2" id="KW-0472">Membrane</keyword>
<gene>
    <name evidence="4" type="ORF">M6B22_20615</name>
</gene>
<keyword evidence="5" id="KW-1185">Reference proteome</keyword>
<dbReference type="PANTHER" id="PTHR30487">
    <property type="entry name" value="TYPE 4 PREPILIN-LIKE PROTEINS LEADER PEPTIDE-PROCESSING ENZYME"/>
    <property type="match status" value="1"/>
</dbReference>
<comment type="similarity">
    <text evidence="1">Belongs to the peptidase A24 family.</text>
</comment>
<accession>A0ABY7JWG0</accession>
<feature type="transmembrane region" description="Helical" evidence="2">
    <location>
        <begin position="122"/>
        <end position="141"/>
    </location>
</feature>
<feature type="transmembrane region" description="Helical" evidence="2">
    <location>
        <begin position="171"/>
        <end position="192"/>
    </location>
</feature>
<feature type="transmembrane region" description="Helical" evidence="2">
    <location>
        <begin position="98"/>
        <end position="116"/>
    </location>
</feature>
<evidence type="ECO:0000259" key="3">
    <source>
        <dbReference type="Pfam" id="PF01478"/>
    </source>
</evidence>
<keyword evidence="2" id="KW-0812">Transmembrane</keyword>
<dbReference type="RefSeq" id="WP_269443439.1">
    <property type="nucleotide sequence ID" value="NZ_CP097463.1"/>
</dbReference>